<keyword evidence="11" id="KW-0012">Acyltransferase</keyword>
<evidence type="ECO:0000256" key="4">
    <source>
        <dbReference type="ARBA" id="ARBA00022692"/>
    </source>
</evidence>
<evidence type="ECO:0000256" key="1">
    <source>
        <dbReference type="ARBA" id="ARBA00022475"/>
    </source>
</evidence>
<feature type="transmembrane region" description="Helical" evidence="10">
    <location>
        <begin position="160"/>
        <end position="175"/>
    </location>
</feature>
<evidence type="ECO:0000256" key="9">
    <source>
        <dbReference type="ARBA" id="ARBA00023264"/>
    </source>
</evidence>
<dbReference type="EC" id="2.3.1.275" evidence="10"/>
<evidence type="ECO:0000256" key="3">
    <source>
        <dbReference type="ARBA" id="ARBA00022679"/>
    </source>
</evidence>
<dbReference type="AlphaFoldDB" id="E8UB71"/>
<keyword evidence="12" id="KW-1185">Reference proteome</keyword>
<comment type="similarity">
    <text evidence="10">Belongs to the PlsY family.</text>
</comment>
<reference evidence="11 12" key="1">
    <citation type="journal article" date="2011" name="Stand. Genomic Sci.">
        <title>Complete genome sequence of Deinococcus maricopensis type strain (LB-34).</title>
        <authorList>
            <person name="Pukall R."/>
            <person name="Zeytun A."/>
            <person name="Lucas S."/>
            <person name="Lapidus A."/>
            <person name="Hammon N."/>
            <person name="Deshpande S."/>
            <person name="Nolan M."/>
            <person name="Cheng J.F."/>
            <person name="Pitluck S."/>
            <person name="Liolios K."/>
            <person name="Pagani I."/>
            <person name="Mikhailova N."/>
            <person name="Ivanova N."/>
            <person name="Mavromatis K."/>
            <person name="Pati A."/>
            <person name="Tapia R."/>
            <person name="Han C."/>
            <person name="Goodwin L."/>
            <person name="Chen A."/>
            <person name="Palaniappan K."/>
            <person name="Land M."/>
            <person name="Hauser L."/>
            <person name="Chang Y.J."/>
            <person name="Jeffries C.D."/>
            <person name="Brambilla E.M."/>
            <person name="Rohde M."/>
            <person name="Goker M."/>
            <person name="Detter J.C."/>
            <person name="Woyke T."/>
            <person name="Bristow J."/>
            <person name="Eisen J.A."/>
            <person name="Markowitz V."/>
            <person name="Hugenholtz P."/>
            <person name="Kyrpides N.C."/>
            <person name="Klenk H.P."/>
        </authorList>
    </citation>
    <scope>NUCLEOTIDE SEQUENCE [LARGE SCALE GENOMIC DNA]</scope>
    <source>
        <strain evidence="12">DSM 21211 / LMG 22137 / NRRL B-23946 / LB-34</strain>
    </source>
</reference>
<comment type="function">
    <text evidence="10">Catalyzes the transfer of an acyl group from acyl-phosphate (acyl-PO(4)) to glycerol-3-phosphate (G3P) to form lysophosphatidic acid (LPA). This enzyme utilizes acyl-phosphate as fatty acyl donor, but not acyl-CoA or acyl-ACP.</text>
</comment>
<feature type="transmembrane region" description="Helical" evidence="10">
    <location>
        <begin position="69"/>
        <end position="90"/>
    </location>
</feature>
<dbReference type="GO" id="GO:0043772">
    <property type="term" value="F:acyl-phosphate glycerol-3-phosphate acyltransferase activity"/>
    <property type="evidence" value="ECO:0007669"/>
    <property type="project" value="UniProtKB-UniRule"/>
</dbReference>
<dbReference type="HAMAP" id="MF_01043">
    <property type="entry name" value="PlsY"/>
    <property type="match status" value="1"/>
</dbReference>
<keyword evidence="8 10" id="KW-0594">Phospholipid biosynthesis</keyword>
<name>E8UB71_DEIML</name>
<gene>
    <name evidence="10" type="primary">plsY</name>
    <name evidence="11" type="ordered locus">Deima_2679</name>
</gene>
<evidence type="ECO:0000256" key="8">
    <source>
        <dbReference type="ARBA" id="ARBA00023209"/>
    </source>
</evidence>
<evidence type="ECO:0000313" key="11">
    <source>
        <dbReference type="EMBL" id="ADV68310.1"/>
    </source>
</evidence>
<dbReference type="Proteomes" id="UP000008635">
    <property type="component" value="Chromosome"/>
</dbReference>
<keyword evidence="4 10" id="KW-0812">Transmembrane</keyword>
<dbReference type="STRING" id="709986.Deima_2679"/>
<dbReference type="PANTHER" id="PTHR30309">
    <property type="entry name" value="INNER MEMBRANE PROTEIN YGIH"/>
    <property type="match status" value="1"/>
</dbReference>
<evidence type="ECO:0000256" key="5">
    <source>
        <dbReference type="ARBA" id="ARBA00022989"/>
    </source>
</evidence>
<accession>E8UB71</accession>
<protein>
    <recommendedName>
        <fullName evidence="10">Glycerol-3-phosphate acyltransferase</fullName>
    </recommendedName>
    <alternativeName>
        <fullName evidence="10">Acyl-PO4 G3P acyltransferase</fullName>
    </alternativeName>
    <alternativeName>
        <fullName evidence="10">Acyl-phosphate--glycerol-3-phosphate acyltransferase</fullName>
    </alternativeName>
    <alternativeName>
        <fullName evidence="10">G3P acyltransferase</fullName>
        <shortName evidence="10">GPAT</shortName>
        <ecNumber evidence="10">2.3.1.275</ecNumber>
    </alternativeName>
    <alternativeName>
        <fullName evidence="10">Lysophosphatidic acid synthase</fullName>
        <shortName evidence="10">LPA synthase</shortName>
    </alternativeName>
</protein>
<proteinExistence type="inferred from homology"/>
<organism evidence="11 12">
    <name type="scientific">Deinococcus maricopensis (strain DSM 21211 / LMG 22137 / NRRL B-23946 / LB-34)</name>
    <dbReference type="NCBI Taxonomy" id="709986"/>
    <lineage>
        <taxon>Bacteria</taxon>
        <taxon>Thermotogati</taxon>
        <taxon>Deinococcota</taxon>
        <taxon>Deinococci</taxon>
        <taxon>Deinococcales</taxon>
        <taxon>Deinococcaceae</taxon>
        <taxon>Deinococcus</taxon>
    </lineage>
</organism>
<comment type="subcellular location">
    <subcellularLocation>
        <location evidence="10">Cell membrane</location>
        <topology evidence="10">Multi-pass membrane protein</topology>
    </subcellularLocation>
</comment>
<dbReference type="KEGG" id="dmr:Deima_2679"/>
<dbReference type="EMBL" id="CP002454">
    <property type="protein sequence ID" value="ADV68310.1"/>
    <property type="molecule type" value="Genomic_DNA"/>
</dbReference>
<feature type="transmembrane region" description="Helical" evidence="10">
    <location>
        <begin position="110"/>
        <end position="130"/>
    </location>
</feature>
<dbReference type="UniPathway" id="UPA00085"/>
<dbReference type="HOGENOM" id="CLU_081254_0_0_0"/>
<dbReference type="eggNOG" id="COG0344">
    <property type="taxonomic scope" value="Bacteria"/>
</dbReference>
<dbReference type="Pfam" id="PF02660">
    <property type="entry name" value="G3P_acyltransf"/>
    <property type="match status" value="1"/>
</dbReference>
<evidence type="ECO:0000313" key="12">
    <source>
        <dbReference type="Proteomes" id="UP000008635"/>
    </source>
</evidence>
<evidence type="ECO:0000256" key="6">
    <source>
        <dbReference type="ARBA" id="ARBA00023098"/>
    </source>
</evidence>
<keyword evidence="7 10" id="KW-0472">Membrane</keyword>
<keyword evidence="2 10" id="KW-0444">Lipid biosynthesis</keyword>
<keyword evidence="3 10" id="KW-0808">Transferase</keyword>
<dbReference type="PANTHER" id="PTHR30309:SF0">
    <property type="entry name" value="GLYCEROL-3-PHOSPHATE ACYLTRANSFERASE-RELATED"/>
    <property type="match status" value="1"/>
</dbReference>
<comment type="subunit">
    <text evidence="10">Probably interacts with PlsX.</text>
</comment>
<keyword evidence="9 10" id="KW-1208">Phospholipid metabolism</keyword>
<evidence type="ECO:0000256" key="10">
    <source>
        <dbReference type="HAMAP-Rule" id="MF_01043"/>
    </source>
</evidence>
<dbReference type="NCBIfam" id="TIGR00023">
    <property type="entry name" value="glycerol-3-phosphate 1-O-acyltransferase PlsY"/>
    <property type="match status" value="1"/>
</dbReference>
<feature type="transmembrane region" description="Helical" evidence="10">
    <location>
        <begin position="44"/>
        <end position="62"/>
    </location>
</feature>
<comment type="pathway">
    <text evidence="10">Lipid metabolism; phospholipid metabolism.</text>
</comment>
<dbReference type="InterPro" id="IPR003811">
    <property type="entry name" value="G3P_acylTferase_PlsY"/>
</dbReference>
<keyword evidence="1 10" id="KW-1003">Cell membrane</keyword>
<keyword evidence="5 10" id="KW-1133">Transmembrane helix</keyword>
<dbReference type="SMART" id="SM01207">
    <property type="entry name" value="G3P_acyltransf"/>
    <property type="match status" value="1"/>
</dbReference>
<reference evidence="12" key="2">
    <citation type="submission" date="2011-01" db="EMBL/GenBank/DDBJ databases">
        <title>The complete genome of Deinococcus maricopensis DSM 21211.</title>
        <authorList>
            <consortium name="US DOE Joint Genome Institute (JGI-PGF)"/>
            <person name="Lucas S."/>
            <person name="Copeland A."/>
            <person name="Lapidus A."/>
            <person name="Goodwin L."/>
            <person name="Pitluck S."/>
            <person name="Kyrpides N."/>
            <person name="Mavromatis K."/>
            <person name="Pagani I."/>
            <person name="Ivanova N."/>
            <person name="Ovchinnikova G."/>
            <person name="Zeytun A."/>
            <person name="Detter J.C."/>
            <person name="Han C."/>
            <person name="Land M."/>
            <person name="Hauser L."/>
            <person name="Markowitz V."/>
            <person name="Cheng J.-F."/>
            <person name="Hugenholtz P."/>
            <person name="Woyke T."/>
            <person name="Wu D."/>
            <person name="Pukall R."/>
            <person name="Gehrich-Schroeter G."/>
            <person name="Brambilla E."/>
            <person name="Klenk H.-P."/>
            <person name="Eisen J.A."/>
        </authorList>
    </citation>
    <scope>NUCLEOTIDE SEQUENCE [LARGE SCALE GENOMIC DNA]</scope>
    <source>
        <strain evidence="12">DSM 21211 / LMG 22137 / NRRL B-23946 / LB-34</strain>
    </source>
</reference>
<keyword evidence="6 10" id="KW-0443">Lipid metabolism</keyword>
<comment type="catalytic activity">
    <reaction evidence="10">
        <text>an acyl phosphate + sn-glycerol 3-phosphate = a 1-acyl-sn-glycero-3-phosphate + phosphate</text>
        <dbReference type="Rhea" id="RHEA:34075"/>
        <dbReference type="ChEBI" id="CHEBI:43474"/>
        <dbReference type="ChEBI" id="CHEBI:57597"/>
        <dbReference type="ChEBI" id="CHEBI:57970"/>
        <dbReference type="ChEBI" id="CHEBI:59918"/>
        <dbReference type="EC" id="2.3.1.275"/>
    </reaction>
</comment>
<dbReference type="RefSeq" id="WP_013557814.1">
    <property type="nucleotide sequence ID" value="NC_014958.1"/>
</dbReference>
<sequence precursor="true">MTLTALAVLLAYLLGSLPVGALVARTRGIDIQKVGSGNPGATNVLRALGWGPGLLVAAFDIFKGALAVYLAHALGLSALTAALCGVAAVIGHNYSVFLRFRGGKGVATSFGTLAVIVPVVGLGAFVIAIFTMWLTRYVSAGSMVGAASAIVLAWILPFPLWLRGIVTFLALLLIWQHRQNVSRLHAGTESRLGQRVASPPAEKVLH</sequence>
<dbReference type="GO" id="GO:0005886">
    <property type="term" value="C:plasma membrane"/>
    <property type="evidence" value="ECO:0007669"/>
    <property type="project" value="UniProtKB-SubCell"/>
</dbReference>
<evidence type="ECO:0000256" key="2">
    <source>
        <dbReference type="ARBA" id="ARBA00022516"/>
    </source>
</evidence>
<dbReference type="OrthoDB" id="9777124at2"/>
<evidence type="ECO:0000256" key="7">
    <source>
        <dbReference type="ARBA" id="ARBA00023136"/>
    </source>
</evidence>
<dbReference type="GO" id="GO:0008654">
    <property type="term" value="P:phospholipid biosynthetic process"/>
    <property type="evidence" value="ECO:0007669"/>
    <property type="project" value="UniProtKB-UniRule"/>
</dbReference>